<reference evidence="3" key="1">
    <citation type="journal article" date="2014" name="Nat. Genet.">
        <title>Genome of the human hookworm Necator americanus.</title>
        <authorList>
            <person name="Tang Y.T."/>
            <person name="Gao X."/>
            <person name="Rosa B.A."/>
            <person name="Abubucker S."/>
            <person name="Hallsworth-Pepin K."/>
            <person name="Martin J."/>
            <person name="Tyagi R."/>
            <person name="Heizer E."/>
            <person name="Zhang X."/>
            <person name="Bhonagiri-Palsikar V."/>
            <person name="Minx P."/>
            <person name="Warren W.C."/>
            <person name="Wang Q."/>
            <person name="Zhan B."/>
            <person name="Hotez P.J."/>
            <person name="Sternberg P.W."/>
            <person name="Dougall A."/>
            <person name="Gaze S.T."/>
            <person name="Mulvenna J."/>
            <person name="Sotillo J."/>
            <person name="Ranganathan S."/>
            <person name="Rabelo E.M."/>
            <person name="Wilson R.K."/>
            <person name="Felgner P.L."/>
            <person name="Bethony J."/>
            <person name="Hawdon J.M."/>
            <person name="Gasser R.B."/>
            <person name="Loukas A."/>
            <person name="Mitreva M."/>
        </authorList>
    </citation>
    <scope>NUCLEOTIDE SEQUENCE [LARGE SCALE GENOMIC DNA]</scope>
</reference>
<sequence>MENVRFDRWCTIHRGRRRNDTPHVLAISDSPVFTIEFDESLSDSTTYEILSRLRVRTGVSIEFATYR</sequence>
<feature type="domain" description="PH-like" evidence="1">
    <location>
        <begin position="5"/>
        <end position="66"/>
    </location>
</feature>
<dbReference type="KEGG" id="nai:NECAME_18093"/>
<dbReference type="Pfam" id="PF25359">
    <property type="entry name" value="PH_met_RdRP"/>
    <property type="match status" value="1"/>
</dbReference>
<evidence type="ECO:0000259" key="1">
    <source>
        <dbReference type="Pfam" id="PF25359"/>
    </source>
</evidence>
<evidence type="ECO:0000313" key="3">
    <source>
        <dbReference type="Proteomes" id="UP000053676"/>
    </source>
</evidence>
<accession>W2TC33</accession>
<gene>
    <name evidence="2" type="ORF">NECAME_18093</name>
</gene>
<dbReference type="InterPro" id="IPR057493">
    <property type="entry name" value="PH_RdRP-assoc"/>
</dbReference>
<name>W2TC33_NECAM</name>
<evidence type="ECO:0000313" key="2">
    <source>
        <dbReference type="EMBL" id="ETN79615.1"/>
    </source>
</evidence>
<proteinExistence type="predicted"/>
<keyword evidence="3" id="KW-1185">Reference proteome</keyword>
<organism evidence="2 3">
    <name type="scientific">Necator americanus</name>
    <name type="common">Human hookworm</name>
    <dbReference type="NCBI Taxonomy" id="51031"/>
    <lineage>
        <taxon>Eukaryota</taxon>
        <taxon>Metazoa</taxon>
        <taxon>Ecdysozoa</taxon>
        <taxon>Nematoda</taxon>
        <taxon>Chromadorea</taxon>
        <taxon>Rhabditida</taxon>
        <taxon>Rhabditina</taxon>
        <taxon>Rhabditomorpha</taxon>
        <taxon>Strongyloidea</taxon>
        <taxon>Ancylostomatidae</taxon>
        <taxon>Bunostominae</taxon>
        <taxon>Necator</taxon>
    </lineage>
</organism>
<dbReference type="Proteomes" id="UP000053676">
    <property type="component" value="Unassembled WGS sequence"/>
</dbReference>
<feature type="non-terminal residue" evidence="2">
    <location>
        <position position="67"/>
    </location>
</feature>
<protein>
    <recommendedName>
        <fullName evidence="1">PH-like domain-containing protein</fullName>
    </recommendedName>
</protein>
<dbReference type="AlphaFoldDB" id="W2TC33"/>
<dbReference type="EMBL" id="KI659412">
    <property type="protein sequence ID" value="ETN79615.1"/>
    <property type="molecule type" value="Genomic_DNA"/>
</dbReference>
<dbReference type="OrthoDB" id="5862749at2759"/>